<evidence type="ECO:0000313" key="4">
    <source>
        <dbReference type="EMBL" id="CAG9294152.1"/>
    </source>
</evidence>
<protein>
    <recommendedName>
        <fullName evidence="3">RRM domain-containing protein</fullName>
    </recommendedName>
</protein>
<evidence type="ECO:0000256" key="2">
    <source>
        <dbReference type="PROSITE-ProRule" id="PRU00176"/>
    </source>
</evidence>
<dbReference type="GO" id="GO:0003723">
    <property type="term" value="F:RNA binding"/>
    <property type="evidence" value="ECO:0007669"/>
    <property type="project" value="UniProtKB-UniRule"/>
</dbReference>
<feature type="non-terminal residue" evidence="4">
    <location>
        <position position="84"/>
    </location>
</feature>
<dbReference type="InterPro" id="IPR012677">
    <property type="entry name" value="Nucleotide-bd_a/b_plait_sf"/>
</dbReference>
<dbReference type="InterPro" id="IPR052462">
    <property type="entry name" value="SLIRP/GR-RBP-like"/>
</dbReference>
<sequence length="84" mass="9465">MYIGNLSFYTVPETLQELFEEFGTVIDCYMPEDPETGSARGFGFVTMDKEAAQRAIEEIDGCELDGRIIRVNEAQPKGSRPARR</sequence>
<dbReference type="Proteomes" id="UP000836788">
    <property type="component" value="Chromosome 9"/>
</dbReference>
<evidence type="ECO:0000259" key="3">
    <source>
        <dbReference type="PROSITE" id="PS50102"/>
    </source>
</evidence>
<gene>
    <name evidence="4" type="ORF">PTTT1_LOCUS53764</name>
</gene>
<reference evidence="4" key="1">
    <citation type="submission" date="2022-02" db="EMBL/GenBank/DDBJ databases">
        <authorList>
            <person name="Giguere J D."/>
        </authorList>
    </citation>
    <scope>NUCLEOTIDE SEQUENCE</scope>
    <source>
        <strain evidence="4">CCAP 1055/1</strain>
    </source>
</reference>
<feature type="domain" description="RRM" evidence="3">
    <location>
        <begin position="1"/>
        <end position="76"/>
    </location>
</feature>
<name>A0A8J9XDB1_PHATR</name>
<dbReference type="EMBL" id="OU594950">
    <property type="protein sequence ID" value="CAG9294152.1"/>
    <property type="molecule type" value="Genomic_DNA"/>
</dbReference>
<dbReference type="SUPFAM" id="SSF54928">
    <property type="entry name" value="RNA-binding domain, RBD"/>
    <property type="match status" value="1"/>
</dbReference>
<evidence type="ECO:0000256" key="1">
    <source>
        <dbReference type="ARBA" id="ARBA00022884"/>
    </source>
</evidence>
<proteinExistence type="predicted"/>
<dbReference type="SMART" id="SM00360">
    <property type="entry name" value="RRM"/>
    <property type="match status" value="1"/>
</dbReference>
<dbReference type="AlphaFoldDB" id="A0A8J9XDB1"/>
<dbReference type="PROSITE" id="PS50102">
    <property type="entry name" value="RRM"/>
    <property type="match status" value="1"/>
</dbReference>
<dbReference type="InterPro" id="IPR000504">
    <property type="entry name" value="RRM_dom"/>
</dbReference>
<dbReference type="InterPro" id="IPR035979">
    <property type="entry name" value="RBD_domain_sf"/>
</dbReference>
<dbReference type="Gene3D" id="3.30.70.330">
    <property type="match status" value="1"/>
</dbReference>
<organism evidence="4">
    <name type="scientific">Phaeodactylum tricornutum</name>
    <name type="common">Diatom</name>
    <dbReference type="NCBI Taxonomy" id="2850"/>
    <lineage>
        <taxon>Eukaryota</taxon>
        <taxon>Sar</taxon>
        <taxon>Stramenopiles</taxon>
        <taxon>Ochrophyta</taxon>
        <taxon>Bacillariophyta</taxon>
        <taxon>Bacillariophyceae</taxon>
        <taxon>Bacillariophycidae</taxon>
        <taxon>Naviculales</taxon>
        <taxon>Phaeodactylaceae</taxon>
        <taxon>Phaeodactylum</taxon>
    </lineage>
</organism>
<keyword evidence="1 2" id="KW-0694">RNA-binding</keyword>
<accession>A0A8J9XDB1</accession>
<dbReference type="Pfam" id="PF00076">
    <property type="entry name" value="RRM_1"/>
    <property type="match status" value="1"/>
</dbReference>
<dbReference type="PANTHER" id="PTHR48027">
    <property type="entry name" value="HETEROGENEOUS NUCLEAR RIBONUCLEOPROTEIN 87F-RELATED"/>
    <property type="match status" value="1"/>
</dbReference>